<dbReference type="HOGENOM" id="CLU_3241402_0_0_6"/>
<name>Q7MQ60_VIBVY</name>
<gene>
    <name evidence="1" type="ordered locus">VV0148</name>
</gene>
<dbReference type="Proteomes" id="UP000002675">
    <property type="component" value="Chromosome I"/>
</dbReference>
<accession>Q7MQ60</accession>
<proteinExistence type="predicted"/>
<sequence>MNVIYEKAGVVCNWAVYIGSQWMLNNEREKSSNVFGGTLCSSQ</sequence>
<evidence type="ECO:0000313" key="1">
    <source>
        <dbReference type="EMBL" id="BAC92912.1"/>
    </source>
</evidence>
<dbReference type="KEGG" id="vvy:VV0148"/>
<reference evidence="1 2" key="1">
    <citation type="journal article" date="2003" name="Genome Res.">
        <title>Comparative genome analysis of Vibrio vulnificus, a marine pathogen.</title>
        <authorList>
            <person name="Chen C.Y."/>
            <person name="Wu K.M."/>
            <person name="Chang Y.C."/>
            <person name="Chang C.H."/>
            <person name="Tsai H.C."/>
            <person name="Liao T.L."/>
            <person name="Liu Y.M."/>
            <person name="Chen H.J."/>
            <person name="Shen A.B."/>
            <person name="Li J.C."/>
            <person name="Su T.L."/>
            <person name="Shao C.P."/>
            <person name="Lee C.T."/>
            <person name="Hor L.I."/>
            <person name="Tsai S.F."/>
        </authorList>
    </citation>
    <scope>NUCLEOTIDE SEQUENCE [LARGE SCALE GENOMIC DNA]</scope>
    <source>
        <strain evidence="1 2">YJ016</strain>
    </source>
</reference>
<evidence type="ECO:0000313" key="2">
    <source>
        <dbReference type="Proteomes" id="UP000002675"/>
    </source>
</evidence>
<protein>
    <submittedName>
        <fullName evidence="1">Uncharacterized protein</fullName>
    </submittedName>
</protein>
<dbReference type="AlphaFoldDB" id="Q7MQ60"/>
<dbReference type="EMBL" id="BA000037">
    <property type="protein sequence ID" value="BAC92912.1"/>
    <property type="molecule type" value="Genomic_DNA"/>
</dbReference>
<organism evidence="1 2">
    <name type="scientific">Vibrio vulnificus (strain YJ016)</name>
    <dbReference type="NCBI Taxonomy" id="196600"/>
    <lineage>
        <taxon>Bacteria</taxon>
        <taxon>Pseudomonadati</taxon>
        <taxon>Pseudomonadota</taxon>
        <taxon>Gammaproteobacteria</taxon>
        <taxon>Vibrionales</taxon>
        <taxon>Vibrionaceae</taxon>
        <taxon>Vibrio</taxon>
    </lineage>
</organism>